<organism evidence="2 3">
    <name type="scientific">Floridaenema flaviceps BLCC-F50</name>
    <dbReference type="NCBI Taxonomy" id="3153642"/>
    <lineage>
        <taxon>Bacteria</taxon>
        <taxon>Bacillati</taxon>
        <taxon>Cyanobacteriota</taxon>
        <taxon>Cyanophyceae</taxon>
        <taxon>Oscillatoriophycideae</taxon>
        <taxon>Aerosakkonematales</taxon>
        <taxon>Aerosakkonemataceae</taxon>
        <taxon>Floridanema</taxon>
        <taxon>Floridanema flaviceps</taxon>
    </lineage>
</organism>
<dbReference type="SMART" id="SM00507">
    <property type="entry name" value="HNHc"/>
    <property type="match status" value="1"/>
</dbReference>
<dbReference type="SUPFAM" id="SSF56672">
    <property type="entry name" value="DNA/RNA polymerases"/>
    <property type="match status" value="1"/>
</dbReference>
<sequence>MPKANGKKRPLGIPTVRDRVTQAIVKNSLEPEWEVSFEDHSYGFRPGRSCHDAIEQCFLRLKGDRDTWVLDADIKGFFDNIAHESILSMIGTFPKRNLIKEWLKAGFIDNGVYNPTETGTPQGGVISPLLANIGLHGLEQFTKKSNPKLGIIRYADDFIVTAKDKQSLEQVLTLIKQWLSIRGLEISTEKTRVVHIGDGLNFLGFNLRQYKGKLLIKPQKEKVLAFCKKIKKTLSNMKTRTQEDVIKELNPLLRGFANYYRGVVSKETFSYIENRVWHILWRWAKRRHPNKSKTWVEKRYYSSFRGRNGTFMCKGTGRRGTDKTHILHNISSTPIVRHIKVKGNSSPDDPSLRDYWQKRATDYGKKYWAKGSKNETIAKNQKWKCPVCGDSLFNGEPIETHHIVLVAEGGTDDAENLMHLHKACHKQVHSRTKLNGLK</sequence>
<dbReference type="InterPro" id="IPR043502">
    <property type="entry name" value="DNA/RNA_pol_sf"/>
</dbReference>
<dbReference type="PANTHER" id="PTHR34047:SF8">
    <property type="entry name" value="PROTEIN YKFC"/>
    <property type="match status" value="1"/>
</dbReference>
<dbReference type="InterPro" id="IPR030931">
    <property type="entry name" value="Group_II_RT_mat"/>
</dbReference>
<comment type="caution">
    <text evidence="2">The sequence shown here is derived from an EMBL/GenBank/DDBJ whole genome shotgun (WGS) entry which is preliminary data.</text>
</comment>
<protein>
    <submittedName>
        <fullName evidence="2">Group II intron reverse transcriptase/maturase</fullName>
        <ecNumber evidence="2">2.7.7.49</ecNumber>
    </submittedName>
</protein>
<evidence type="ECO:0000313" key="2">
    <source>
        <dbReference type="EMBL" id="MFB2897817.1"/>
    </source>
</evidence>
<dbReference type="GO" id="GO:0003964">
    <property type="term" value="F:RNA-directed DNA polymerase activity"/>
    <property type="evidence" value="ECO:0007669"/>
    <property type="project" value="UniProtKB-KW"/>
</dbReference>
<keyword evidence="2" id="KW-0548">Nucleotidyltransferase</keyword>
<evidence type="ECO:0000313" key="3">
    <source>
        <dbReference type="Proteomes" id="UP001576784"/>
    </source>
</evidence>
<dbReference type="PANTHER" id="PTHR34047">
    <property type="entry name" value="NUCLEAR INTRON MATURASE 1, MITOCHONDRIAL-RELATED"/>
    <property type="match status" value="1"/>
</dbReference>
<dbReference type="Pfam" id="PF08388">
    <property type="entry name" value="GIIM"/>
    <property type="match status" value="1"/>
</dbReference>
<accession>A0ABV4Y1L4</accession>
<dbReference type="InterPro" id="IPR002711">
    <property type="entry name" value="HNH"/>
</dbReference>
<name>A0ABV4Y1L4_9CYAN</name>
<dbReference type="InterPro" id="IPR000477">
    <property type="entry name" value="RT_dom"/>
</dbReference>
<dbReference type="InterPro" id="IPR043128">
    <property type="entry name" value="Rev_trsase/Diguanyl_cyclase"/>
</dbReference>
<dbReference type="Proteomes" id="UP001576784">
    <property type="component" value="Unassembled WGS sequence"/>
</dbReference>
<dbReference type="Gene3D" id="1.10.30.50">
    <property type="match status" value="1"/>
</dbReference>
<dbReference type="CDD" id="cd00085">
    <property type="entry name" value="HNHc"/>
    <property type="match status" value="1"/>
</dbReference>
<dbReference type="InterPro" id="IPR013597">
    <property type="entry name" value="Mat_intron_G2"/>
</dbReference>
<dbReference type="InterPro" id="IPR003615">
    <property type="entry name" value="HNH_nuc"/>
</dbReference>
<keyword evidence="2" id="KW-0808">Transferase</keyword>
<dbReference type="NCBIfam" id="TIGR04416">
    <property type="entry name" value="group_II_RT_mat"/>
    <property type="match status" value="1"/>
</dbReference>
<dbReference type="EC" id="2.7.7.49" evidence="2"/>
<reference evidence="2 3" key="1">
    <citation type="submission" date="2024-09" db="EMBL/GenBank/DDBJ databases">
        <title>Floridaenema gen nov. (Aerosakkonemataceae, Aerosakkonematales ord. nov., Cyanobacteria) from benthic tropical and subtropical fresh waters, with the description of four new species.</title>
        <authorList>
            <person name="Moretto J.A."/>
            <person name="Berthold D.E."/>
            <person name="Lefler F.W."/>
            <person name="Huang I.-S."/>
            <person name="Laughinghouse H. IV."/>
        </authorList>
    </citation>
    <scope>NUCLEOTIDE SEQUENCE [LARGE SCALE GENOMIC DNA]</scope>
    <source>
        <strain evidence="2 3">BLCC-F50</strain>
    </source>
</reference>
<dbReference type="Pfam" id="PF01844">
    <property type="entry name" value="HNH"/>
    <property type="match status" value="1"/>
</dbReference>
<dbReference type="Gene3D" id="3.30.70.270">
    <property type="match status" value="1"/>
</dbReference>
<evidence type="ECO:0000259" key="1">
    <source>
        <dbReference type="PROSITE" id="PS50878"/>
    </source>
</evidence>
<dbReference type="EMBL" id="JBHFNR010000265">
    <property type="protein sequence ID" value="MFB2897817.1"/>
    <property type="molecule type" value="Genomic_DNA"/>
</dbReference>
<proteinExistence type="predicted"/>
<feature type="domain" description="Reverse transcriptase" evidence="1">
    <location>
        <begin position="1"/>
        <end position="207"/>
    </location>
</feature>
<dbReference type="CDD" id="cd01651">
    <property type="entry name" value="RT_G2_intron"/>
    <property type="match status" value="1"/>
</dbReference>
<dbReference type="PROSITE" id="PS50878">
    <property type="entry name" value="RT_POL"/>
    <property type="match status" value="1"/>
</dbReference>
<keyword evidence="3" id="KW-1185">Reference proteome</keyword>
<gene>
    <name evidence="2" type="primary">ltrA</name>
    <name evidence="2" type="ORF">ACE1CI_33285</name>
</gene>
<dbReference type="Pfam" id="PF00078">
    <property type="entry name" value="RVT_1"/>
    <property type="match status" value="1"/>
</dbReference>
<dbReference type="InterPro" id="IPR051083">
    <property type="entry name" value="GrpII_Intron_Splice-Mob/Def"/>
</dbReference>
<keyword evidence="2" id="KW-0695">RNA-directed DNA polymerase</keyword>